<proteinExistence type="predicted"/>
<keyword evidence="2" id="KW-1185">Reference proteome</keyword>
<name>A0A4Q8QK35_9FLAO</name>
<dbReference type="EMBL" id="SGIU01000001">
    <property type="protein sequence ID" value="TAI48596.1"/>
    <property type="molecule type" value="Genomic_DNA"/>
</dbReference>
<evidence type="ECO:0000313" key="2">
    <source>
        <dbReference type="Proteomes" id="UP000291981"/>
    </source>
</evidence>
<sequence>MKIPLTLSHNFFHKFFEQNKVPPFYEHVSGLPDSVYNSGNLSEYQKSRINCIYNVPPYIFGDGDLVNPHFGYYSRSYQLGYAMDLTEFKSATAYLRNTLKKKRIKLFGKIYKSWKETTI</sequence>
<evidence type="ECO:0000313" key="1">
    <source>
        <dbReference type="EMBL" id="TAI48596.1"/>
    </source>
</evidence>
<dbReference type="RefSeq" id="WP_130608919.1">
    <property type="nucleotide sequence ID" value="NZ_SGIU01000001.1"/>
</dbReference>
<dbReference type="Proteomes" id="UP000291981">
    <property type="component" value="Unassembled WGS sequence"/>
</dbReference>
<reference evidence="1 2" key="1">
    <citation type="submission" date="2019-02" db="EMBL/GenBank/DDBJ databases">
        <title>Draft genome sequence of Muricauda sp. 176CP4-71.</title>
        <authorList>
            <person name="Park J.-S."/>
        </authorList>
    </citation>
    <scope>NUCLEOTIDE SEQUENCE [LARGE SCALE GENOMIC DNA]</scope>
    <source>
        <strain evidence="1 2">176CP4-71</strain>
    </source>
</reference>
<comment type="caution">
    <text evidence="1">The sequence shown here is derived from an EMBL/GenBank/DDBJ whole genome shotgun (WGS) entry which is preliminary data.</text>
</comment>
<dbReference type="AlphaFoldDB" id="A0A4Q8QK35"/>
<gene>
    <name evidence="1" type="ORF">EW142_01985</name>
</gene>
<protein>
    <submittedName>
        <fullName evidence="1">Uncharacterized protein</fullName>
    </submittedName>
</protein>
<accession>A0A4Q8QK35</accession>
<organism evidence="1 2">
    <name type="scientific">Flagellimonas allohymeniacidonis</name>
    <dbReference type="NCBI Taxonomy" id="2517819"/>
    <lineage>
        <taxon>Bacteria</taxon>
        <taxon>Pseudomonadati</taxon>
        <taxon>Bacteroidota</taxon>
        <taxon>Flavobacteriia</taxon>
        <taxon>Flavobacteriales</taxon>
        <taxon>Flavobacteriaceae</taxon>
        <taxon>Flagellimonas</taxon>
    </lineage>
</organism>